<keyword evidence="10" id="KW-0648">Protein biosynthesis</keyword>
<dbReference type="GO" id="GO:0005634">
    <property type="term" value="C:nucleus"/>
    <property type="evidence" value="ECO:0007669"/>
    <property type="project" value="UniProtKB-SubCell"/>
</dbReference>
<keyword evidence="5" id="KW-0963">Cytoplasm</keyword>
<reference evidence="20 21" key="1">
    <citation type="journal article" date="2020" name="Cell">
        <title>Large-Scale Comparative Analyses of Tick Genomes Elucidate Their Genetic Diversity and Vector Capacities.</title>
        <authorList>
            <consortium name="Tick Genome and Microbiome Consortium (TIGMIC)"/>
            <person name="Jia N."/>
            <person name="Wang J."/>
            <person name="Shi W."/>
            <person name="Du L."/>
            <person name="Sun Y."/>
            <person name="Zhan W."/>
            <person name="Jiang J.F."/>
            <person name="Wang Q."/>
            <person name="Zhang B."/>
            <person name="Ji P."/>
            <person name="Bell-Sakyi L."/>
            <person name="Cui X.M."/>
            <person name="Yuan T.T."/>
            <person name="Jiang B.G."/>
            <person name="Yang W.F."/>
            <person name="Lam T.T."/>
            <person name="Chang Q.C."/>
            <person name="Ding S.J."/>
            <person name="Wang X.J."/>
            <person name="Zhu J.G."/>
            <person name="Ruan X.D."/>
            <person name="Zhao L."/>
            <person name="Wei J.T."/>
            <person name="Ye R.Z."/>
            <person name="Que T.C."/>
            <person name="Du C.H."/>
            <person name="Zhou Y.H."/>
            <person name="Cheng J.X."/>
            <person name="Dai P.F."/>
            <person name="Guo W.B."/>
            <person name="Han X.H."/>
            <person name="Huang E.J."/>
            <person name="Li L.F."/>
            <person name="Wei W."/>
            <person name="Gao Y.C."/>
            <person name="Liu J.Z."/>
            <person name="Shao H.Z."/>
            <person name="Wang X."/>
            <person name="Wang C.C."/>
            <person name="Yang T.C."/>
            <person name="Huo Q.B."/>
            <person name="Li W."/>
            <person name="Chen H.Y."/>
            <person name="Chen S.E."/>
            <person name="Zhou L.G."/>
            <person name="Ni X.B."/>
            <person name="Tian J.H."/>
            <person name="Sheng Y."/>
            <person name="Liu T."/>
            <person name="Pan Y.S."/>
            <person name="Xia L.Y."/>
            <person name="Li J."/>
            <person name="Zhao F."/>
            <person name="Cao W.C."/>
        </authorList>
    </citation>
    <scope>NUCLEOTIDE SEQUENCE [LARGE SCALE GENOMIC DNA]</scope>
    <source>
        <strain evidence="20">HaeL-2018</strain>
    </source>
</reference>
<evidence type="ECO:0000256" key="6">
    <source>
        <dbReference type="ARBA" id="ARBA00022553"/>
    </source>
</evidence>
<evidence type="ECO:0000256" key="11">
    <source>
        <dbReference type="ARBA" id="ARBA00023242"/>
    </source>
</evidence>
<dbReference type="SUPFAM" id="SSF47616">
    <property type="entry name" value="GST C-terminal domain-like"/>
    <property type="match status" value="1"/>
</dbReference>
<keyword evidence="8" id="KW-0221">Differentiation</keyword>
<evidence type="ECO:0000313" key="21">
    <source>
        <dbReference type="Proteomes" id="UP000821853"/>
    </source>
</evidence>
<feature type="domain" description="AIMP2 lysyl-tRNA synthetase binding" evidence="18">
    <location>
        <begin position="43"/>
        <end position="80"/>
    </location>
</feature>
<keyword evidence="6" id="KW-0597">Phosphoprotein</keyword>
<dbReference type="GO" id="GO:0017101">
    <property type="term" value="C:aminoacyl-tRNA synthetase multienzyme complex"/>
    <property type="evidence" value="ECO:0007669"/>
    <property type="project" value="InterPro"/>
</dbReference>
<evidence type="ECO:0000256" key="5">
    <source>
        <dbReference type="ARBA" id="ARBA00022490"/>
    </source>
</evidence>
<dbReference type="OMA" id="LCQHYRV"/>
<evidence type="ECO:0000256" key="2">
    <source>
        <dbReference type="ARBA" id="ARBA00004514"/>
    </source>
</evidence>
<keyword evidence="7" id="KW-0053">Apoptosis</keyword>
<dbReference type="AlphaFoldDB" id="A0A9J6FR86"/>
<protein>
    <recommendedName>
        <fullName evidence="3">Aminoacyl tRNA synthase complex-interacting multifunctional protein 2</fullName>
    </recommendedName>
    <alternativeName>
        <fullName evidence="13">Multisynthase complex auxiliary component p38</fullName>
    </alternativeName>
    <alternativeName>
        <fullName evidence="12">Protein JTV-1</fullName>
    </alternativeName>
</protein>
<evidence type="ECO:0000259" key="18">
    <source>
        <dbReference type="Pfam" id="PF16780"/>
    </source>
</evidence>
<dbReference type="InterPro" id="IPR004046">
    <property type="entry name" value="GST_C"/>
</dbReference>
<keyword evidence="9" id="KW-0832">Ubl conjugation</keyword>
<evidence type="ECO:0000256" key="16">
    <source>
        <dbReference type="SAM" id="Coils"/>
    </source>
</evidence>
<evidence type="ECO:0000313" key="20">
    <source>
        <dbReference type="EMBL" id="KAH9365613.1"/>
    </source>
</evidence>
<dbReference type="GO" id="GO:0006412">
    <property type="term" value="P:translation"/>
    <property type="evidence" value="ECO:0007669"/>
    <property type="project" value="UniProtKB-KW"/>
</dbReference>
<dbReference type="Gene3D" id="1.20.1050.130">
    <property type="match status" value="1"/>
</dbReference>
<dbReference type="InterPro" id="IPR036282">
    <property type="entry name" value="Glutathione-S-Trfase_C_sf"/>
</dbReference>
<evidence type="ECO:0000256" key="12">
    <source>
        <dbReference type="ARBA" id="ARBA00031241"/>
    </source>
</evidence>
<dbReference type="Pfam" id="PF00043">
    <property type="entry name" value="GST_C"/>
    <property type="match status" value="1"/>
</dbReference>
<dbReference type="InterPro" id="IPR041503">
    <property type="entry name" value="AIMP2_thioredoxin"/>
</dbReference>
<comment type="caution">
    <text evidence="20">The sequence shown here is derived from an EMBL/GenBank/DDBJ whole genome shotgun (WGS) entry which is preliminary data.</text>
</comment>
<name>A0A9J6FR86_HAELO</name>
<dbReference type="GO" id="GO:0005829">
    <property type="term" value="C:cytosol"/>
    <property type="evidence" value="ECO:0007669"/>
    <property type="project" value="UniProtKB-SubCell"/>
</dbReference>
<evidence type="ECO:0000256" key="10">
    <source>
        <dbReference type="ARBA" id="ARBA00022917"/>
    </source>
</evidence>
<evidence type="ECO:0000256" key="7">
    <source>
        <dbReference type="ARBA" id="ARBA00022703"/>
    </source>
</evidence>
<keyword evidence="16" id="KW-0175">Coiled coil</keyword>
<proteinExistence type="predicted"/>
<dbReference type="EMBL" id="JABSTR010000003">
    <property type="protein sequence ID" value="KAH9365613.1"/>
    <property type="molecule type" value="Genomic_DNA"/>
</dbReference>
<organism evidence="20 21">
    <name type="scientific">Haemaphysalis longicornis</name>
    <name type="common">Bush tick</name>
    <dbReference type="NCBI Taxonomy" id="44386"/>
    <lineage>
        <taxon>Eukaryota</taxon>
        <taxon>Metazoa</taxon>
        <taxon>Ecdysozoa</taxon>
        <taxon>Arthropoda</taxon>
        <taxon>Chelicerata</taxon>
        <taxon>Arachnida</taxon>
        <taxon>Acari</taxon>
        <taxon>Parasitiformes</taxon>
        <taxon>Ixodida</taxon>
        <taxon>Ixodoidea</taxon>
        <taxon>Ixodidae</taxon>
        <taxon>Haemaphysalinae</taxon>
        <taxon>Haemaphysalis</taxon>
    </lineage>
</organism>
<keyword evidence="21" id="KW-1185">Reference proteome</keyword>
<dbReference type="PANTHER" id="PTHR13438:SF2">
    <property type="entry name" value="AMINOACYL TRNA SYNTHASE COMPLEX-INTERACTING MULTIFUNCTIONAL PROTEIN 2"/>
    <property type="match status" value="1"/>
</dbReference>
<comment type="subunit">
    <text evidence="15">Part of the multisynthetase complex (MSC), a multisubunit complex that groups tRNA ligases for Arg (RARS1), Asp (DARS1), Gln (QARS1), Ile (IARS1), Leu (LARS1), Lys (KARS1), Met (MARS1) the bifunctional ligase for Glu and Pro (EPRS1) and the auxiliary subunits AIMP1/p43, AIMP2/p38 and EEF1E1/p18. Interacts (via N-terminus) with KARS1. Interacts with EPRS1. Forms a linear complex that contains MARS1, EEF1E1, EPRS1 and AIMP2 that is at the core of the multisubunit complex. Binds FUBP1 (via C-terminus). Interacts in both its unphosphorylated and phosphorylated forms with p53/TP53 (via N-terminus) in the nucleus following UV irradiation. Interacts (via N-terminus) with PRKN/parkin (via first RING-type domain). Interacts with TARS3.</text>
</comment>
<evidence type="ECO:0000259" key="17">
    <source>
        <dbReference type="Pfam" id="PF00043"/>
    </source>
</evidence>
<comment type="subcellular location">
    <subcellularLocation>
        <location evidence="2">Cytoplasm</location>
        <location evidence="2">Cytosol</location>
    </subcellularLocation>
    <subcellularLocation>
        <location evidence="1">Nucleus</location>
    </subcellularLocation>
</comment>
<dbReference type="Pfam" id="PF16780">
    <property type="entry name" value="AIMP2_LysRS_bd"/>
    <property type="match status" value="1"/>
</dbReference>
<evidence type="ECO:0000256" key="1">
    <source>
        <dbReference type="ARBA" id="ARBA00004123"/>
    </source>
</evidence>
<dbReference type="VEuPathDB" id="VectorBase:HLOH_063412"/>
<comment type="function">
    <text evidence="14">Required for assembly and stability of the aminoacyl-tRNA synthase complex. Mediates ubiquitination and degradation of FUBP1, a transcriptional activator of MYC, leading to MYC down-regulation which is required for aveolar type II cell differentiation. Blocks MDM2-mediated ubiquitination and degradation of p53/TP53. Functions as a proapoptotic factor.</text>
</comment>
<dbReference type="InterPro" id="IPR031889">
    <property type="entry name" value="AIMP2_LysRS-bd"/>
</dbReference>
<dbReference type="InterPro" id="IPR042360">
    <property type="entry name" value="AIMP2"/>
</dbReference>
<dbReference type="Proteomes" id="UP000821853">
    <property type="component" value="Unassembled WGS sequence"/>
</dbReference>
<gene>
    <name evidence="20" type="ORF">HPB48_005789</name>
</gene>
<evidence type="ECO:0000256" key="4">
    <source>
        <dbReference type="ARBA" id="ARBA00022473"/>
    </source>
</evidence>
<dbReference type="PANTHER" id="PTHR13438">
    <property type="entry name" value="AMINOACYL TRNA SYNTHASE COMPLEX-INTERACTING MULTIFUNCTIONAL PROTEIN"/>
    <property type="match status" value="1"/>
</dbReference>
<sequence>MAASANQSASLERAGKLAPPVNVLKHRSTVSLNMASAPVSSHMYRVKPIYDEITAVELPRCMYSVASVYGESRVTNITNGEVLHDNAGDLVADLERRQEQLLERLNNLRKLVDNIKGEAPTEQRAVSAASTESSAMPLAVQGGSSLLDVVVSASPNNPPWSLWHLRRLLSRHGRVLFGCHTHSSVASVPPHLAAVGCENGLSSADPRTSYDVALTLVWKQVDGDCEVMVSPLLQAAIVGEVNFIRYVGRLLNPSYEALDAGSATEVDHWLSQVHHGLLHGKNKEQQAVLKALNTQLGKAPYMQGSKPGLADIAVWSALLQTRLASGAPSNVKKWLKALSADPLFELPKGCAVLDGGV</sequence>
<evidence type="ECO:0000259" key="19">
    <source>
        <dbReference type="Pfam" id="PF18569"/>
    </source>
</evidence>
<dbReference type="GO" id="GO:0006915">
    <property type="term" value="P:apoptotic process"/>
    <property type="evidence" value="ECO:0007669"/>
    <property type="project" value="UniProtKB-KW"/>
</dbReference>
<dbReference type="Pfam" id="PF18569">
    <property type="entry name" value="Thioredoxin_16"/>
    <property type="match status" value="1"/>
</dbReference>
<evidence type="ECO:0000256" key="15">
    <source>
        <dbReference type="ARBA" id="ARBA00046843"/>
    </source>
</evidence>
<feature type="domain" description="Glutathione S-transferase C-terminal" evidence="17">
    <location>
        <begin position="282"/>
        <end position="342"/>
    </location>
</feature>
<dbReference type="OrthoDB" id="424586at2759"/>
<feature type="coiled-coil region" evidence="16">
    <location>
        <begin position="84"/>
        <end position="118"/>
    </location>
</feature>
<keyword evidence="11" id="KW-0539">Nucleus</keyword>
<dbReference type="GO" id="GO:0030154">
    <property type="term" value="P:cell differentiation"/>
    <property type="evidence" value="ECO:0007669"/>
    <property type="project" value="UniProtKB-KW"/>
</dbReference>
<accession>A0A9J6FR86</accession>
<evidence type="ECO:0000256" key="3">
    <source>
        <dbReference type="ARBA" id="ARBA00015852"/>
    </source>
</evidence>
<feature type="domain" description="AIMP2 thioredoxin-like" evidence="19">
    <location>
        <begin position="145"/>
        <end position="237"/>
    </location>
</feature>
<evidence type="ECO:0000256" key="9">
    <source>
        <dbReference type="ARBA" id="ARBA00022843"/>
    </source>
</evidence>
<keyword evidence="4" id="KW-0217">Developmental protein</keyword>
<evidence type="ECO:0000256" key="8">
    <source>
        <dbReference type="ARBA" id="ARBA00022782"/>
    </source>
</evidence>
<evidence type="ECO:0000256" key="13">
    <source>
        <dbReference type="ARBA" id="ARBA00032155"/>
    </source>
</evidence>
<evidence type="ECO:0000256" key="14">
    <source>
        <dbReference type="ARBA" id="ARBA00045863"/>
    </source>
</evidence>